<dbReference type="SUPFAM" id="SSF57997">
    <property type="entry name" value="Tropomyosin"/>
    <property type="match status" value="1"/>
</dbReference>
<keyword evidence="1" id="KW-0694">RNA-binding</keyword>
<dbReference type="EMBL" id="OU466863">
    <property type="protein sequence ID" value="CAH2077357.1"/>
    <property type="molecule type" value="Genomic_DNA"/>
</dbReference>
<feature type="compositionally biased region" description="Polar residues" evidence="3">
    <location>
        <begin position="436"/>
        <end position="462"/>
    </location>
</feature>
<dbReference type="CDD" id="cd12373">
    <property type="entry name" value="RRM_SRSF3_like"/>
    <property type="match status" value="1"/>
</dbReference>
<dbReference type="SUPFAM" id="SSF54928">
    <property type="entry name" value="RNA-binding domain, RBD"/>
    <property type="match status" value="1"/>
</dbReference>
<feature type="transmembrane region" description="Helical" evidence="4">
    <location>
        <begin position="2791"/>
        <end position="2813"/>
    </location>
</feature>
<feature type="compositionally biased region" description="Basic and acidic residues" evidence="3">
    <location>
        <begin position="204"/>
        <end position="217"/>
    </location>
</feature>
<feature type="compositionally biased region" description="Polar residues" evidence="3">
    <location>
        <begin position="314"/>
        <end position="325"/>
    </location>
</feature>
<gene>
    <name evidence="6" type="ORF">TAV2_LOCUS24208</name>
</gene>
<organism evidence="6 7">
    <name type="scientific">Thlaspi arvense</name>
    <name type="common">Field penny-cress</name>
    <dbReference type="NCBI Taxonomy" id="13288"/>
    <lineage>
        <taxon>Eukaryota</taxon>
        <taxon>Viridiplantae</taxon>
        <taxon>Streptophyta</taxon>
        <taxon>Embryophyta</taxon>
        <taxon>Tracheophyta</taxon>
        <taxon>Spermatophyta</taxon>
        <taxon>Magnoliopsida</taxon>
        <taxon>eudicotyledons</taxon>
        <taxon>Gunneridae</taxon>
        <taxon>Pentapetalae</taxon>
        <taxon>rosids</taxon>
        <taxon>malvids</taxon>
        <taxon>Brassicales</taxon>
        <taxon>Brassicaceae</taxon>
        <taxon>Thlaspideae</taxon>
        <taxon>Thlaspi</taxon>
    </lineage>
</organism>
<feature type="coiled-coil region" evidence="2">
    <location>
        <begin position="2003"/>
        <end position="2110"/>
    </location>
</feature>
<evidence type="ECO:0000256" key="3">
    <source>
        <dbReference type="SAM" id="MobiDB-lite"/>
    </source>
</evidence>
<keyword evidence="2" id="KW-0175">Coiled coil</keyword>
<feature type="compositionally biased region" description="Basic and acidic residues" evidence="3">
    <location>
        <begin position="230"/>
        <end position="240"/>
    </location>
</feature>
<dbReference type="InterPro" id="IPR000504">
    <property type="entry name" value="RRM_dom"/>
</dbReference>
<sequence length="2956" mass="329985">WYTIQTRPGITRKPDYPIIVHRISLEPGRRKTMARLFVSIPMQPKQTAFSAFSQPLLPPPANNFLDGVGGAGGLCLTRRIRDCSVVARAGPSTSSYLFAFAIPATLIAATVFTSIKIADKLDEDFLEDIAMNQALKAAEEGENAEGEISMDDLIKEPVIQRTRKRPKRESHCGNNNIENRMDKKKNRADPLAAGRQKLQQFRQKKADKSTDHKKDAKGSTSQGKSSKKSGKSEKHERKPDTSSVNDEAEAPANVAASHVNIGEEVVDSPQTSANALAHEYVSVHGSSSEPDTLQPGNTPETSDNGAELRKEVANSENDISISLSPTEEENMKSIDSGAAGTIDSLTSDPAHSGKGVTHDDAPISVDGIFAASGNPAEGEGVEVASGSGNVENPHQPSPLHEFIPDVSLIRPRGDQITDEDDGSHKDADVDRIATEEGQTSHAAVVDSSASPSHVSEGSSVTFDSVELEGTNGKIRSQQTNEAAVLNEEKLESSIGFRNNRDQVLSAEPEESSVADVASQLQVPESVSKMDTLDPSGEVSVAHVHEGPSVSFLQLMDIVQGLGQDEFQVLCNAREAVSSTVPGTSSLERLREELFVSRTMDDIRHVQLTEHSLLQNEFDHQHNQLVAEISQLRASYHAVTERNDSLLEELSECQSSLSAATSSNEKLENQLLATEAQVEDFTAKMNELQLSLEKSLLDLSEVKEKFINLQVENDTLVAIISSWNDEKKELLEEKESKNYEIEHLSSELCNCKNSEAILKAEVERLEKTIGPLTDEKINLVEEKCNMLGEAEKLQEELANCKTLLTLQEVESSNIRETLSLLTGQQTKLEEDNLRIREENEKAHLELSAHLISETYLLSEYSNLKEGYSLLNNKILKFQEEKEHLVEENDKLTHELLTLQERMSTVQEERTHLAVELGEATARLDKLAEENTSLSSSIEVKKARMVDIGNEDTSGLINQEISETFGRSLEVGVTSKENPPFVENTCQSPGIQLTNLEEVMDDSSAFSALNKNLERGEKMVQNLDEAIKQILTDSSSSKSSNKSDTQAVSKLIQAFESKRQQEEHESEKAQLTGDQSDEFGSVNVQIRNLRGLLEQLVLNAKKAGIQFNQLNDVRIATNQRLEEFSVEFASHQDHINFLEADAIENTISSEALKNYSYELQLKNQELEFLCESLKLRNDSIGLENTELNKKLNSCLSRICELEIQLESLQDNLSSMLSSMEEQLVALQDESEKAMMLEHKLTSSMSEFGDAVVRLDDCLLRFGTAEAHVVGVDMTKRMSGSVDMAVKVIGDLEEKLAVAYAMQESSSNKCEELNQSLNTLLEKNEFVTASMHKFYADLTKLITEPYGSVEVAKLKVENLAVADPFNDGNCENLMEAVRNIISERRELQPVIDKLQSDLLSKTNDMEELTVRSLDPTSLRELLEKVEGVLELESGGDSFESPSSYVEFLVSQLVQRFIEAEDLANLIRKQLDAKENELMEIQESLLHHKTEMGGLRENLRQAEESLVAVRSELQEKSNELEQSEQRLLSTREKLSIAVAKGKGLIVQRDNIKQSLAKTSAELQRCSEELSLKDTRLQEVEAKLKTYTEAGERVEALESELSYIRNSATALRESFLLKDSLLHRIEEILEDLDLPEHFHARDILDKVEWLARSTNGNSLRPSDWDQKSSDGGAGYIVSEPWREDGQTGTNSEDDLRIKFEELQGKFYGLAEQNEMLEQSLMHRNNLVQKWEALLGNIDMPPQLKSMEMENKIEWLASTISEAINEKHTLQQKIDNLEVDCQSLSADLEVSQKQVDDVEANLQSVDNERVSLSKRLETLNGDHENLSARANDLEVENEKLQNQVKDLHGKLVVNLGNEEQLETIEGDLLRLRYTINDVIQEDDLQDLALASNSETLDGLLRKLIVHYKNLVKSSLPPDIDDSFGETRPPNADVRSRESLGTHEATSHGHHPELTDSNVVEATSRDIAVVETPDVASLTRDLDEALHVQKLTREERDLYMEKQQSLVAENEALDKKIIELQEFLKQEEQKSASVREKLNVAVRKGKALVQQRDSLKQTIEEMNAEHGRLKSEIINRDEMLVENENKFRELESDTMRVEALESEYQSLKYQLQETENILQERNGTLSMTLNALNSIDIGDEGDRYDPVLKLQRISQLFQNMSTAVSSAEQESRKSRRAADVNTLRKILAGTNSCLADIFTMDMEFLHHLKANMESCAKQTGTNLSGWPQLNIVDKEIFSRLSAALSNDNVREISSGGNITEFCGSLSRNLDQVVADVSHLEENVSKHLASWHDQVNIVSNSIDTFFKSIGTGTDSEIAALGERTALLYGACSSALAEIESRKAELVGNDNFNQVEEDFSSIESVRSMVNRLSSAVKELVVANAETVERNEKEMKVIIANLQRELHEKDIQNDRMCNELVGQVKEAQAGAKIFAEDLQSASARMRDMQDQLGILVRERDSMKERVEELQEGQASHSELQEKFTSLSSLLAAKDQEIEALMQALDEEESQMEDLKHRVTELEQQVQQKNLDLQKAETSRGKISKKLSVTVAKFDELHHLSENLLAEIEKLQQQVQDRDTEVSFLRQEVTRCTNEALVASQMDTKRDSEEIQTVLSWFDTIASLLGLEDSPSSDAHSHINRYMETLEKRIASILSEVEELQLVGQSKDSLLEAERSRVAELRQKEATLEKILHEKESQPNMSTSSTSEIVEVEPLINKWTASGTSIPSQVRSLRKGNNDQVAISIDADHADQSRSLEEDDDKAHGFRSLSTSRIVPRFTRPVTNMIDGLWVSCDRTLMRQPALRLSIMIYWAILHTLLATFVLVSRYGNGSSKSKLSNKMSRVYVGNLDPRVTERELEDEFRVYGVIKSVWVARRPPGYAFLDFEDPRDARDAIRDLDGVAAGAGVAVRDTGGAQAMDGGVIALAQDLLFHQGVAALLLLLLVVAATVDHHLLTEGVRNCLMLMEMD</sequence>
<feature type="coiled-coil region" evidence="2">
    <location>
        <begin position="2375"/>
        <end position="2577"/>
    </location>
</feature>
<accession>A0AAU9T422</accession>
<dbReference type="PANTHER" id="PTHR43939">
    <property type="entry name" value="COILED-COIL DOMAIN-CONTAINING PROTEIN 158"/>
    <property type="match status" value="1"/>
</dbReference>
<feature type="compositionally biased region" description="Acidic residues" evidence="3">
    <location>
        <begin position="140"/>
        <end position="150"/>
    </location>
</feature>
<evidence type="ECO:0000259" key="5">
    <source>
        <dbReference type="PROSITE" id="PS50102"/>
    </source>
</evidence>
<keyword evidence="4" id="KW-0812">Transmembrane</keyword>
<dbReference type="Proteomes" id="UP000836841">
    <property type="component" value="Chromosome 7"/>
</dbReference>
<name>A0AAU9T422_THLAR</name>
<feature type="compositionally biased region" description="Low complexity" evidence="3">
    <location>
        <begin position="376"/>
        <end position="391"/>
    </location>
</feature>
<feature type="domain" description="RRM" evidence="5">
    <location>
        <begin position="2830"/>
        <end position="2898"/>
    </location>
</feature>
<dbReference type="GO" id="GO:0003723">
    <property type="term" value="F:RNA binding"/>
    <property type="evidence" value="ECO:0007669"/>
    <property type="project" value="UniProtKB-UniRule"/>
</dbReference>
<dbReference type="InterPro" id="IPR012677">
    <property type="entry name" value="Nucleotide-bd_a/b_plait_sf"/>
</dbReference>
<feature type="compositionally biased region" description="Polar residues" evidence="3">
    <location>
        <begin position="284"/>
        <end position="304"/>
    </location>
</feature>
<dbReference type="PANTHER" id="PTHR43939:SF50">
    <property type="entry name" value="NUCLEOPORIN"/>
    <property type="match status" value="1"/>
</dbReference>
<dbReference type="InterPro" id="IPR035979">
    <property type="entry name" value="RBD_domain_sf"/>
</dbReference>
<dbReference type="PROSITE" id="PS50102">
    <property type="entry name" value="RRM"/>
    <property type="match status" value="1"/>
</dbReference>
<keyword evidence="4" id="KW-1133">Transmembrane helix</keyword>
<evidence type="ECO:0000256" key="1">
    <source>
        <dbReference type="PROSITE-ProRule" id="PRU00176"/>
    </source>
</evidence>
<keyword evidence="4" id="KW-0472">Membrane</keyword>
<protein>
    <recommendedName>
        <fullName evidence="5">RRM domain-containing protein</fullName>
    </recommendedName>
</protein>
<feature type="region of interest" description="Disordered" evidence="3">
    <location>
        <begin position="1910"/>
        <end position="1952"/>
    </location>
</feature>
<dbReference type="Gene3D" id="3.30.70.330">
    <property type="match status" value="1"/>
</dbReference>
<feature type="non-terminal residue" evidence="6">
    <location>
        <position position="2956"/>
    </location>
</feature>
<evidence type="ECO:0000256" key="2">
    <source>
        <dbReference type="SAM" id="Coils"/>
    </source>
</evidence>
<evidence type="ECO:0000256" key="4">
    <source>
        <dbReference type="SAM" id="Phobius"/>
    </source>
</evidence>
<feature type="coiled-coil region" evidence="2">
    <location>
        <begin position="1453"/>
        <end position="1592"/>
    </location>
</feature>
<feature type="coiled-coil region" evidence="2">
    <location>
        <begin position="1207"/>
        <end position="1234"/>
    </location>
</feature>
<feature type="transmembrane region" description="Helical" evidence="4">
    <location>
        <begin position="2917"/>
        <end position="2937"/>
    </location>
</feature>
<feature type="coiled-coil region" evidence="2">
    <location>
        <begin position="2632"/>
        <end position="2687"/>
    </location>
</feature>
<feature type="coiled-coil region" evidence="2">
    <location>
        <begin position="628"/>
        <end position="746"/>
    </location>
</feature>
<dbReference type="Gene3D" id="1.20.5.340">
    <property type="match status" value="1"/>
</dbReference>
<dbReference type="Pfam" id="PF00076">
    <property type="entry name" value="RRM_1"/>
    <property type="match status" value="1"/>
</dbReference>
<feature type="coiled-coil region" evidence="2">
    <location>
        <begin position="1754"/>
        <end position="1844"/>
    </location>
</feature>
<proteinExistence type="predicted"/>
<feature type="compositionally biased region" description="Basic and acidic residues" evidence="3">
    <location>
        <begin position="1927"/>
        <end position="1947"/>
    </location>
</feature>
<feature type="region of interest" description="Disordered" evidence="3">
    <location>
        <begin position="435"/>
        <end position="464"/>
    </location>
</feature>
<reference evidence="6 7" key="1">
    <citation type="submission" date="2022-03" db="EMBL/GenBank/DDBJ databases">
        <authorList>
            <person name="Nunn A."/>
            <person name="Chopra R."/>
            <person name="Nunn A."/>
            <person name="Contreras Garrido A."/>
        </authorList>
    </citation>
    <scope>NUCLEOTIDE SEQUENCE [LARGE SCALE GENOMIC DNA]</scope>
</reference>
<evidence type="ECO:0000313" key="7">
    <source>
        <dbReference type="Proteomes" id="UP000836841"/>
    </source>
</evidence>
<dbReference type="SMART" id="SM00360">
    <property type="entry name" value="RRM"/>
    <property type="match status" value="1"/>
</dbReference>
<feature type="region of interest" description="Disordered" evidence="3">
    <location>
        <begin position="139"/>
        <end position="401"/>
    </location>
</feature>
<evidence type="ECO:0000313" key="6">
    <source>
        <dbReference type="EMBL" id="CAH2077357.1"/>
    </source>
</evidence>
<feature type="coiled-coil region" evidence="2">
    <location>
        <begin position="866"/>
        <end position="907"/>
    </location>
</feature>
<keyword evidence="7" id="KW-1185">Reference proteome</keyword>